<dbReference type="PANTHER" id="PTHR35525">
    <property type="entry name" value="BLL6575 PROTEIN"/>
    <property type="match status" value="1"/>
</dbReference>
<dbReference type="RefSeq" id="WP_128641093.1">
    <property type="nucleotide sequence ID" value="NZ_CP008947.1"/>
</dbReference>
<reference evidence="2 3" key="1">
    <citation type="submission" date="2014-07" db="EMBL/GenBank/DDBJ databases">
        <title>Genome Sequence of Rhodococcus opacus Strain R7, a Biodegrader of Mono- and Polycyclic Aromatic Hydrocarbons.</title>
        <authorList>
            <person name="Di Gennaro P."/>
            <person name="Zampolli J."/>
            <person name="Presti I."/>
            <person name="Cappelletti M."/>
            <person name="D'Ursi P."/>
            <person name="Orro A."/>
            <person name="Mezzelani A."/>
            <person name="Milanesi L."/>
        </authorList>
    </citation>
    <scope>NUCLEOTIDE SEQUENCE [LARGE SCALE GENOMIC DNA]</scope>
    <source>
        <strain evidence="2 3">R7</strain>
    </source>
</reference>
<dbReference type="InterPro" id="IPR021005">
    <property type="entry name" value="Znf_CGNR"/>
</dbReference>
<dbReference type="InterPro" id="IPR010852">
    <property type="entry name" value="ABATE"/>
</dbReference>
<dbReference type="AlphaFoldDB" id="A0A076EQR4"/>
<dbReference type="Pfam" id="PF11706">
    <property type="entry name" value="zf-CGNR"/>
    <property type="match status" value="1"/>
</dbReference>
<dbReference type="Proteomes" id="UP000028488">
    <property type="component" value="Chromosome"/>
</dbReference>
<evidence type="ECO:0000313" key="2">
    <source>
        <dbReference type="EMBL" id="AII08276.1"/>
    </source>
</evidence>
<dbReference type="eggNOG" id="COG5516">
    <property type="taxonomic scope" value="Bacteria"/>
</dbReference>
<name>A0A076EQR4_RHOOP</name>
<gene>
    <name evidence="2" type="ORF">EP51_28090</name>
</gene>
<dbReference type="PANTHER" id="PTHR35525:SF3">
    <property type="entry name" value="BLL6575 PROTEIN"/>
    <property type="match status" value="1"/>
</dbReference>
<proteinExistence type="predicted"/>
<dbReference type="SUPFAM" id="SSF160904">
    <property type="entry name" value="Jann2411-like"/>
    <property type="match status" value="1"/>
</dbReference>
<feature type="domain" description="Zinc finger CGNR" evidence="1">
    <location>
        <begin position="141"/>
        <end position="184"/>
    </location>
</feature>
<accession>A0A076EQR4</accession>
<dbReference type="InterPro" id="IPR023286">
    <property type="entry name" value="ABATE_dom_sf"/>
</dbReference>
<dbReference type="Gene3D" id="1.10.3300.10">
    <property type="entry name" value="Jann2411-like domain"/>
    <property type="match status" value="1"/>
</dbReference>
<sequence length="200" mass="21362">MQLTFTDYTFGASVATALVLTAPEVLVATGDALTDGESLHAFLTEHGIAPGDRPATGTDLDDVRALRTRVRDVVAAPNEEAIVDGANQLLRVAHTVPFLARHDGTWTWHLETAPESTLADDLAVVIGTGLLGTVASLGPSRFRSCESPSCNGIFVDTSRAGRRRFCMPQVCGNRVNVANFRARRRREQQDHPGTGPADAG</sequence>
<dbReference type="EMBL" id="CP008947">
    <property type="protein sequence ID" value="AII08276.1"/>
    <property type="molecule type" value="Genomic_DNA"/>
</dbReference>
<evidence type="ECO:0000259" key="1">
    <source>
        <dbReference type="Pfam" id="PF11706"/>
    </source>
</evidence>
<dbReference type="Pfam" id="PF07336">
    <property type="entry name" value="ABATE"/>
    <property type="match status" value="1"/>
</dbReference>
<protein>
    <recommendedName>
        <fullName evidence="1">Zinc finger CGNR domain-containing protein</fullName>
    </recommendedName>
</protein>
<organism evidence="2 3">
    <name type="scientific">Rhodococcus opacus</name>
    <name type="common">Nocardia opaca</name>
    <dbReference type="NCBI Taxonomy" id="37919"/>
    <lineage>
        <taxon>Bacteria</taxon>
        <taxon>Bacillati</taxon>
        <taxon>Actinomycetota</taxon>
        <taxon>Actinomycetes</taxon>
        <taxon>Mycobacteriales</taxon>
        <taxon>Nocardiaceae</taxon>
        <taxon>Rhodococcus</taxon>
    </lineage>
</organism>
<evidence type="ECO:0000313" key="3">
    <source>
        <dbReference type="Proteomes" id="UP000028488"/>
    </source>
</evidence>